<dbReference type="PRINTS" id="PR00081">
    <property type="entry name" value="GDHRDH"/>
</dbReference>
<evidence type="ECO:0000313" key="4">
    <source>
        <dbReference type="Proteomes" id="UP000233781"/>
    </source>
</evidence>
<dbReference type="CDD" id="cd05233">
    <property type="entry name" value="SDR_c"/>
    <property type="match status" value="1"/>
</dbReference>
<dbReference type="FunFam" id="3.40.50.720:FF:000084">
    <property type="entry name" value="Short-chain dehydrogenase reductase"/>
    <property type="match status" value="1"/>
</dbReference>
<dbReference type="SUPFAM" id="SSF51735">
    <property type="entry name" value="NAD(P)-binding Rossmann-fold domains"/>
    <property type="match status" value="1"/>
</dbReference>
<proteinExistence type="inferred from homology"/>
<evidence type="ECO:0000313" key="3">
    <source>
        <dbReference type="EMBL" id="PKW28090.1"/>
    </source>
</evidence>
<gene>
    <name evidence="3" type="ORF">ATL31_2945</name>
</gene>
<comment type="similarity">
    <text evidence="1">Belongs to the short-chain dehydrogenases/reductases (SDR) family.</text>
</comment>
<dbReference type="PRINTS" id="PR00080">
    <property type="entry name" value="SDRFAMILY"/>
</dbReference>
<dbReference type="GO" id="GO:0030497">
    <property type="term" value="P:fatty acid elongation"/>
    <property type="evidence" value="ECO:0007669"/>
    <property type="project" value="TreeGrafter"/>
</dbReference>
<sequence length="254" mass="25938">MAGILEGRVALVTGAARGMGVAHARRLAADGAVVALNDLAESPELTSLAHELGGVTAVGDVSDPAAVARVVAHVEGRVGPIRILVANHAYMSMSPLTQDDEDDWWRVVDTNLGGTFHLIQAVLPGMRASGGGRIVIIASEWGVIGWPDATAYAASKAGLVSLTKTLGRELAPEGIVVNAIAPGVIDTPQLLVDADAAGVSLSEMHETYAQSIPLGRIGAAEEVAAAVALLADHRLGSMVGQVVQVNGGSTRARA</sequence>
<comment type="caution">
    <text evidence="3">The sequence shown here is derived from an EMBL/GenBank/DDBJ whole genome shotgun (WGS) entry which is preliminary data.</text>
</comment>
<accession>A0A2N3YMK3</accession>
<dbReference type="InterPro" id="IPR020904">
    <property type="entry name" value="Sc_DH/Rdtase_CS"/>
</dbReference>
<dbReference type="RefSeq" id="WP_101396531.1">
    <property type="nucleotide sequence ID" value="NZ_PJNE01000001.1"/>
</dbReference>
<keyword evidence="2" id="KW-0560">Oxidoreductase</keyword>
<dbReference type="OrthoDB" id="7064009at2"/>
<organism evidence="3 4">
    <name type="scientific">Phycicoccus duodecadis</name>
    <dbReference type="NCBI Taxonomy" id="173053"/>
    <lineage>
        <taxon>Bacteria</taxon>
        <taxon>Bacillati</taxon>
        <taxon>Actinomycetota</taxon>
        <taxon>Actinomycetes</taxon>
        <taxon>Micrococcales</taxon>
        <taxon>Intrasporangiaceae</taxon>
        <taxon>Phycicoccus</taxon>
    </lineage>
</organism>
<dbReference type="AlphaFoldDB" id="A0A2N3YMK3"/>
<protein>
    <submittedName>
        <fullName evidence="3">NAD(P)-dependent dehydrogenase (Short-subunit alcohol dehydrogenase family)</fullName>
    </submittedName>
</protein>
<dbReference type="PANTHER" id="PTHR42760">
    <property type="entry name" value="SHORT-CHAIN DEHYDROGENASES/REDUCTASES FAMILY MEMBER"/>
    <property type="match status" value="1"/>
</dbReference>
<keyword evidence="4" id="KW-1185">Reference proteome</keyword>
<dbReference type="PROSITE" id="PS00061">
    <property type="entry name" value="ADH_SHORT"/>
    <property type="match status" value="1"/>
</dbReference>
<evidence type="ECO:0000256" key="2">
    <source>
        <dbReference type="ARBA" id="ARBA00023002"/>
    </source>
</evidence>
<dbReference type="Proteomes" id="UP000233781">
    <property type="component" value="Unassembled WGS sequence"/>
</dbReference>
<dbReference type="Pfam" id="PF13561">
    <property type="entry name" value="adh_short_C2"/>
    <property type="match status" value="1"/>
</dbReference>
<dbReference type="GO" id="GO:0016616">
    <property type="term" value="F:oxidoreductase activity, acting on the CH-OH group of donors, NAD or NADP as acceptor"/>
    <property type="evidence" value="ECO:0007669"/>
    <property type="project" value="TreeGrafter"/>
</dbReference>
<evidence type="ECO:0000256" key="1">
    <source>
        <dbReference type="ARBA" id="ARBA00006484"/>
    </source>
</evidence>
<name>A0A2N3YMK3_9MICO</name>
<dbReference type="InterPro" id="IPR036291">
    <property type="entry name" value="NAD(P)-bd_dom_sf"/>
</dbReference>
<dbReference type="InterPro" id="IPR002347">
    <property type="entry name" value="SDR_fam"/>
</dbReference>
<dbReference type="EMBL" id="PJNE01000001">
    <property type="protein sequence ID" value="PKW28090.1"/>
    <property type="molecule type" value="Genomic_DNA"/>
</dbReference>
<dbReference type="Gene3D" id="3.40.50.720">
    <property type="entry name" value="NAD(P)-binding Rossmann-like Domain"/>
    <property type="match status" value="1"/>
</dbReference>
<dbReference type="PANTHER" id="PTHR42760:SF135">
    <property type="entry name" value="BLL7886 PROTEIN"/>
    <property type="match status" value="1"/>
</dbReference>
<reference evidence="3 4" key="1">
    <citation type="submission" date="2017-12" db="EMBL/GenBank/DDBJ databases">
        <title>Sequencing the genomes of 1000 Actinobacteria strains.</title>
        <authorList>
            <person name="Klenk H.-P."/>
        </authorList>
    </citation>
    <scope>NUCLEOTIDE SEQUENCE [LARGE SCALE GENOMIC DNA]</scope>
    <source>
        <strain evidence="3 4">DSM 12806</strain>
    </source>
</reference>